<evidence type="ECO:0000256" key="5">
    <source>
        <dbReference type="ARBA" id="ARBA00022450"/>
    </source>
</evidence>
<keyword evidence="7" id="KW-0436">Ligase</keyword>
<dbReference type="SUPFAM" id="SSF52777">
    <property type="entry name" value="CoA-dependent acyltransferases"/>
    <property type="match status" value="2"/>
</dbReference>
<dbReference type="Proteomes" id="UP001614264">
    <property type="component" value="Unassembled WGS sequence"/>
</dbReference>
<feature type="domain" description="Carrier" evidence="9">
    <location>
        <begin position="977"/>
        <end position="1053"/>
    </location>
</feature>
<dbReference type="Gene3D" id="3.30.559.10">
    <property type="entry name" value="Chloramphenicol acetyltransferase-like domain"/>
    <property type="match status" value="1"/>
</dbReference>
<evidence type="ECO:0000256" key="4">
    <source>
        <dbReference type="ARBA" id="ARBA00016743"/>
    </source>
</evidence>
<accession>A0ABW8B4F4</accession>
<evidence type="ECO:0000313" key="10">
    <source>
        <dbReference type="EMBL" id="MFI7869467.1"/>
    </source>
</evidence>
<dbReference type="InterPro" id="IPR045851">
    <property type="entry name" value="AMP-bd_C_sf"/>
</dbReference>
<evidence type="ECO:0000256" key="1">
    <source>
        <dbReference type="ARBA" id="ARBA00001957"/>
    </source>
</evidence>
<evidence type="ECO:0000313" key="11">
    <source>
        <dbReference type="Proteomes" id="UP001614264"/>
    </source>
</evidence>
<proteinExistence type="inferred from homology"/>
<comment type="similarity">
    <text evidence="3">Belongs to the ATP-dependent AMP-binding enzyme family. MbtB subfamily.</text>
</comment>
<dbReference type="Gene3D" id="3.30.300.30">
    <property type="match status" value="1"/>
</dbReference>
<dbReference type="Pfam" id="PF00501">
    <property type="entry name" value="AMP-binding"/>
    <property type="match status" value="1"/>
</dbReference>
<name>A0ABW8B4F4_9ACTN</name>
<dbReference type="InterPro" id="IPR009081">
    <property type="entry name" value="PP-bd_ACP"/>
</dbReference>
<dbReference type="InterPro" id="IPR025110">
    <property type="entry name" value="AMP-bd_C"/>
</dbReference>
<organism evidence="10 11">
    <name type="scientific">Streptomyces salinarius</name>
    <dbReference type="NCBI Taxonomy" id="2762598"/>
    <lineage>
        <taxon>Bacteria</taxon>
        <taxon>Bacillati</taxon>
        <taxon>Actinomycetota</taxon>
        <taxon>Actinomycetes</taxon>
        <taxon>Kitasatosporales</taxon>
        <taxon>Streptomycetaceae</taxon>
        <taxon>Streptomyces</taxon>
    </lineage>
</organism>
<evidence type="ECO:0000256" key="8">
    <source>
        <dbReference type="ARBA" id="ARBA00033440"/>
    </source>
</evidence>
<dbReference type="InterPro" id="IPR023213">
    <property type="entry name" value="CAT-like_dom_sf"/>
</dbReference>
<sequence length="1075" mass="116942">MIQQSASEERHDTGGVHDPFPLTATQEAYLVGRDTAMRYGSVGCHGYWEWESTTADPRALATAWRALVARHPALRTVMCAEGGQRVLADPPAWEVTVNDWAELDPQEAERRLTRLRADRSRHVFDPLTFPLWDVQVSLLPGGRRRVHFSLDLLVADAWSYFHVLVPELTALYRGESPGPAPRRTFRDFVVERHHREATGPEWRRAEEYWTKRLDTLPPAPALPQPPSATGDDTRFVRLEDALDTGTWERLQKSAARRSVTPTALLAAVFAEVLRAWGGGDDFVVNVPVFPAIRAGDAYAGVVGDFTSTVLLEMRGEGATFTDRARQAQRQMWEDLPHSDFSGIHVARALARRRGRTEVGFPVVLTSLLGQPGRETRTDLGESVYTSTQTPQVSLDFQVAETGGELRWSWDHRAAAFPPGMVRAMFGAFGRLLRRLAGDAPAWEEERFDLIPPDQAERRRVGNATDAPVPREPLTRALLDGARRHPHRPAVVSADGEVLSRGELAERALGLAAVLAEPGRPGGPVAVLLPKGRDQIVAAHGVTNAGLAYLPLDVDQPDGRLRAVLREAGVTHVVTDRDRERRARGLGAVTLVRVDEPYGREPLPDGLATATGDAYVILTSGSTGTPKGVVVPHRGAANAFGHMNELLRVSADDRVLAVSGFHFDLSVYDVFGILMAGGAAVVPDGERGVDPGHWLELIRSRGVTVWNSAPALFELVVHHAEQQRTRLDGLRAVVLAGDWIPVDLPARAERVFPNVSVVASGGPAETCVWSIVNPLPRGYVCDGASIPYGVPMRNQRYFVLDGEGREVPDWVTGEMCVESRVGLARGYLGAESSPAFRPRPGSRTPAYWTGDLGRWRPDGSIEFMGRRDLQVKIDGVRVEPAETEAVLRRHPATRDAVVSAREVAGGKRLVAHVVPEPGRPVSTRELLDHAAAHLPRAAVPAAVEFLDVLPLNANGKVDRLALSRRDLPAEPVRAGAGRVSGPVESVLALVWAEALDLAGEADPEASFFHLGGTSLQAARMTTRIGAVLDLDVDARLVFTHPTLREQAAALAEGEHGPRVLATCRAVLDTLADDSVS</sequence>
<dbReference type="InterPro" id="IPR036736">
    <property type="entry name" value="ACP-like_sf"/>
</dbReference>
<evidence type="ECO:0000259" key="9">
    <source>
        <dbReference type="PROSITE" id="PS50075"/>
    </source>
</evidence>
<gene>
    <name evidence="10" type="ORF">AB4829_02530</name>
</gene>
<dbReference type="PROSITE" id="PS50075">
    <property type="entry name" value="CARRIER"/>
    <property type="match status" value="1"/>
</dbReference>
<dbReference type="InterPro" id="IPR010071">
    <property type="entry name" value="AA_adenyl_dom"/>
</dbReference>
<dbReference type="InterPro" id="IPR042099">
    <property type="entry name" value="ANL_N_sf"/>
</dbReference>
<dbReference type="InterPro" id="IPR057737">
    <property type="entry name" value="Condensation_MtbB-like"/>
</dbReference>
<dbReference type="Pfam" id="PF00668">
    <property type="entry name" value="Condensation"/>
    <property type="match status" value="1"/>
</dbReference>
<dbReference type="SUPFAM" id="SSF56801">
    <property type="entry name" value="Acetyl-CoA synthetase-like"/>
    <property type="match status" value="1"/>
</dbReference>
<dbReference type="InterPro" id="IPR000873">
    <property type="entry name" value="AMP-dep_synth/lig_dom"/>
</dbReference>
<keyword evidence="6" id="KW-0597">Phosphoprotein</keyword>
<dbReference type="CDD" id="cd19535">
    <property type="entry name" value="Cyc_NRPS"/>
    <property type="match status" value="1"/>
</dbReference>
<dbReference type="PANTHER" id="PTHR45527:SF10">
    <property type="entry name" value="PYOCHELIN SYNTHASE PCHF"/>
    <property type="match status" value="1"/>
</dbReference>
<reference evidence="10 11" key="1">
    <citation type="submission" date="2024-07" db="EMBL/GenBank/DDBJ databases">
        <title>Whole genome sequencing of Prodigiosin pigment-producing Streptomyces salinarius isolated from rhizosphere soil of Arachis hypogaea.</title>
        <authorList>
            <person name="Vidhya A."/>
            <person name="Ramya S."/>
        </authorList>
    </citation>
    <scope>NUCLEOTIDE SEQUENCE [LARGE SCALE GENOMIC DNA]</scope>
    <source>
        <strain evidence="10 11">VRMG2420</strain>
    </source>
</reference>
<comment type="caution">
    <text evidence="10">The sequence shown here is derived from an EMBL/GenBank/DDBJ whole genome shotgun (WGS) entry which is preliminary data.</text>
</comment>
<dbReference type="Gene3D" id="1.10.1200.10">
    <property type="entry name" value="ACP-like"/>
    <property type="match status" value="1"/>
</dbReference>
<comment type="cofactor">
    <cofactor evidence="1">
        <name>pantetheine 4'-phosphate</name>
        <dbReference type="ChEBI" id="CHEBI:47942"/>
    </cofactor>
</comment>
<keyword evidence="11" id="KW-1185">Reference proteome</keyword>
<dbReference type="Gene3D" id="3.30.559.30">
    <property type="entry name" value="Nonribosomal peptide synthetase, condensation domain"/>
    <property type="match status" value="1"/>
</dbReference>
<dbReference type="Pfam" id="PF00550">
    <property type="entry name" value="PP-binding"/>
    <property type="match status" value="1"/>
</dbReference>
<dbReference type="Pfam" id="PF13193">
    <property type="entry name" value="AMP-binding_C"/>
    <property type="match status" value="1"/>
</dbReference>
<evidence type="ECO:0000256" key="3">
    <source>
        <dbReference type="ARBA" id="ARBA00007380"/>
    </source>
</evidence>
<dbReference type="SMART" id="SM00823">
    <property type="entry name" value="PKS_PP"/>
    <property type="match status" value="1"/>
</dbReference>
<dbReference type="PROSITE" id="PS00455">
    <property type="entry name" value="AMP_BINDING"/>
    <property type="match status" value="1"/>
</dbReference>
<evidence type="ECO:0000256" key="6">
    <source>
        <dbReference type="ARBA" id="ARBA00022553"/>
    </source>
</evidence>
<dbReference type="Gene3D" id="3.40.50.12780">
    <property type="entry name" value="N-terminal domain of ligase-like"/>
    <property type="match status" value="1"/>
</dbReference>
<protein>
    <recommendedName>
        <fullName evidence="4">Phenyloxazoline synthase MbtB</fullName>
    </recommendedName>
    <alternativeName>
        <fullName evidence="8">Mycobactin synthetase protein B</fullName>
    </alternativeName>
</protein>
<dbReference type="InterPro" id="IPR020806">
    <property type="entry name" value="PKS_PP-bd"/>
</dbReference>
<evidence type="ECO:0000256" key="7">
    <source>
        <dbReference type="ARBA" id="ARBA00022598"/>
    </source>
</evidence>
<comment type="pathway">
    <text evidence="2">Siderophore biosynthesis; mycobactin biosynthesis.</text>
</comment>
<keyword evidence="5" id="KW-0596">Phosphopantetheine</keyword>
<dbReference type="SUPFAM" id="SSF47336">
    <property type="entry name" value="ACP-like"/>
    <property type="match status" value="1"/>
</dbReference>
<dbReference type="RefSeq" id="WP_399590796.1">
    <property type="nucleotide sequence ID" value="NZ_JBITPR010000011.1"/>
</dbReference>
<dbReference type="InterPro" id="IPR020845">
    <property type="entry name" value="AMP-binding_CS"/>
</dbReference>
<dbReference type="EMBL" id="JBITPR010000011">
    <property type="protein sequence ID" value="MFI7869467.1"/>
    <property type="molecule type" value="Genomic_DNA"/>
</dbReference>
<dbReference type="PANTHER" id="PTHR45527">
    <property type="entry name" value="NONRIBOSOMAL PEPTIDE SYNTHETASE"/>
    <property type="match status" value="1"/>
</dbReference>
<evidence type="ECO:0000256" key="2">
    <source>
        <dbReference type="ARBA" id="ARBA00005102"/>
    </source>
</evidence>
<dbReference type="InterPro" id="IPR001242">
    <property type="entry name" value="Condensation_dom"/>
</dbReference>
<dbReference type="NCBIfam" id="TIGR01733">
    <property type="entry name" value="AA-adenyl-dom"/>
    <property type="match status" value="1"/>
</dbReference>